<evidence type="ECO:0000256" key="1">
    <source>
        <dbReference type="SAM" id="MobiDB-lite"/>
    </source>
</evidence>
<dbReference type="Proteomes" id="UP000828390">
    <property type="component" value="Unassembled WGS sequence"/>
</dbReference>
<keyword evidence="3" id="KW-1185">Reference proteome</keyword>
<evidence type="ECO:0000313" key="2">
    <source>
        <dbReference type="EMBL" id="KAH3690319.1"/>
    </source>
</evidence>
<protein>
    <submittedName>
        <fullName evidence="2">Uncharacterized protein</fullName>
    </submittedName>
</protein>
<organism evidence="2 3">
    <name type="scientific">Dreissena polymorpha</name>
    <name type="common">Zebra mussel</name>
    <name type="synonym">Mytilus polymorpha</name>
    <dbReference type="NCBI Taxonomy" id="45954"/>
    <lineage>
        <taxon>Eukaryota</taxon>
        <taxon>Metazoa</taxon>
        <taxon>Spiralia</taxon>
        <taxon>Lophotrochozoa</taxon>
        <taxon>Mollusca</taxon>
        <taxon>Bivalvia</taxon>
        <taxon>Autobranchia</taxon>
        <taxon>Heteroconchia</taxon>
        <taxon>Euheterodonta</taxon>
        <taxon>Imparidentia</taxon>
        <taxon>Neoheterodontei</taxon>
        <taxon>Myida</taxon>
        <taxon>Dreissenoidea</taxon>
        <taxon>Dreissenidae</taxon>
        <taxon>Dreissena</taxon>
    </lineage>
</organism>
<reference evidence="2" key="1">
    <citation type="journal article" date="2019" name="bioRxiv">
        <title>The Genome of the Zebra Mussel, Dreissena polymorpha: A Resource for Invasive Species Research.</title>
        <authorList>
            <person name="McCartney M.A."/>
            <person name="Auch B."/>
            <person name="Kono T."/>
            <person name="Mallez S."/>
            <person name="Zhang Y."/>
            <person name="Obille A."/>
            <person name="Becker A."/>
            <person name="Abrahante J.E."/>
            <person name="Garbe J."/>
            <person name="Badalamenti J.P."/>
            <person name="Herman A."/>
            <person name="Mangelson H."/>
            <person name="Liachko I."/>
            <person name="Sullivan S."/>
            <person name="Sone E.D."/>
            <person name="Koren S."/>
            <person name="Silverstein K.A.T."/>
            <person name="Beckman K.B."/>
            <person name="Gohl D.M."/>
        </authorList>
    </citation>
    <scope>NUCLEOTIDE SEQUENCE</scope>
    <source>
        <strain evidence="2">Duluth1</strain>
        <tissue evidence="2">Whole animal</tissue>
    </source>
</reference>
<name>A0A9D3XXR7_DREPO</name>
<evidence type="ECO:0000313" key="3">
    <source>
        <dbReference type="Proteomes" id="UP000828390"/>
    </source>
</evidence>
<feature type="region of interest" description="Disordered" evidence="1">
    <location>
        <begin position="1"/>
        <end position="22"/>
    </location>
</feature>
<sequence>MKKADTQSITTKKADTQSKTSNILIRSIDKPYTQSRIDRFRSPTYREDRSKSLRHRENRIFFALSPEV</sequence>
<comment type="caution">
    <text evidence="2">The sequence shown here is derived from an EMBL/GenBank/DDBJ whole genome shotgun (WGS) entry which is preliminary data.</text>
</comment>
<gene>
    <name evidence="2" type="ORF">DPMN_193516</name>
</gene>
<dbReference type="EMBL" id="JAIWYP010000068">
    <property type="protein sequence ID" value="KAH3690319.1"/>
    <property type="molecule type" value="Genomic_DNA"/>
</dbReference>
<dbReference type="AlphaFoldDB" id="A0A9D3XXR7"/>
<accession>A0A9D3XXR7</accession>
<proteinExistence type="predicted"/>
<reference evidence="2" key="2">
    <citation type="submission" date="2020-11" db="EMBL/GenBank/DDBJ databases">
        <authorList>
            <person name="McCartney M.A."/>
            <person name="Auch B."/>
            <person name="Kono T."/>
            <person name="Mallez S."/>
            <person name="Becker A."/>
            <person name="Gohl D.M."/>
            <person name="Silverstein K.A.T."/>
            <person name="Koren S."/>
            <person name="Bechman K.B."/>
            <person name="Herman A."/>
            <person name="Abrahante J.E."/>
            <person name="Garbe J."/>
        </authorList>
    </citation>
    <scope>NUCLEOTIDE SEQUENCE</scope>
    <source>
        <strain evidence="2">Duluth1</strain>
        <tissue evidence="2">Whole animal</tissue>
    </source>
</reference>